<sequence length="391" mass="40995">MYLLQGQAVQVPESDLECMLGGSPRERENSHEGRKCGWQCAAAAFVLGLLMMTVFALTRPTSLTSLTNSGVSDTVQMESMEDPVWKEVLGNKAFKQFEAERHQTAIASTQSTSTSTSAATTVATTTVATEPASTVAHSVVGTTQPAVPVLTAAPTAAPMAIATIAPSETSKIIIFGTSGKSALEQIASEFKDEAGKLDPDSEEHKSLESISKMLSKVGSPVTHAPRASPMTTANAAKPAAVSSPLAPHEALKDGNTCPSDEEESDGTCYKKCADLTGGYYPIRTSAFSCCAAEPCSFFNSKIHVGFCSGFDIAGDAEGDGCPSFEGACLLDEEMFGGLCYKKCSLFPDGQIYGHRVAPNICCSTHGLLGGTEQAGTQAAIYCLVTWNPKIN</sequence>
<keyword evidence="2" id="KW-0812">Transmembrane</keyword>
<gene>
    <name evidence="3" type="ORF">C1SCF055_LOCUS10888</name>
</gene>
<reference evidence="4 5" key="2">
    <citation type="submission" date="2024-05" db="EMBL/GenBank/DDBJ databases">
        <authorList>
            <person name="Chen Y."/>
            <person name="Shah S."/>
            <person name="Dougan E. K."/>
            <person name="Thang M."/>
            <person name="Chan C."/>
        </authorList>
    </citation>
    <scope>NUCLEOTIDE SEQUENCE [LARGE SCALE GENOMIC DNA]</scope>
</reference>
<protein>
    <submittedName>
        <fullName evidence="3">Uncharacterized protein</fullName>
    </submittedName>
</protein>
<dbReference type="EMBL" id="CAMXCT020000785">
    <property type="protein sequence ID" value="CAL1136642.1"/>
    <property type="molecule type" value="Genomic_DNA"/>
</dbReference>
<feature type="transmembrane region" description="Helical" evidence="2">
    <location>
        <begin position="36"/>
        <end position="57"/>
    </location>
</feature>
<evidence type="ECO:0000256" key="2">
    <source>
        <dbReference type="SAM" id="Phobius"/>
    </source>
</evidence>
<comment type="caution">
    <text evidence="3">The sequence shown here is derived from an EMBL/GenBank/DDBJ whole genome shotgun (WGS) entry which is preliminary data.</text>
</comment>
<keyword evidence="2" id="KW-0472">Membrane</keyword>
<accession>A0A9P1C0M9</accession>
<keyword evidence="5" id="KW-1185">Reference proteome</keyword>
<keyword evidence="2" id="KW-1133">Transmembrane helix</keyword>
<evidence type="ECO:0000313" key="4">
    <source>
        <dbReference type="EMBL" id="CAL4770579.1"/>
    </source>
</evidence>
<name>A0A9P1C0M9_9DINO</name>
<dbReference type="Proteomes" id="UP001152797">
    <property type="component" value="Unassembled WGS sequence"/>
</dbReference>
<dbReference type="EMBL" id="CAMXCT010000785">
    <property type="protein sequence ID" value="CAI3983267.1"/>
    <property type="molecule type" value="Genomic_DNA"/>
</dbReference>
<reference evidence="3" key="1">
    <citation type="submission" date="2022-10" db="EMBL/GenBank/DDBJ databases">
        <authorList>
            <person name="Chen Y."/>
            <person name="Dougan E. K."/>
            <person name="Chan C."/>
            <person name="Rhodes N."/>
            <person name="Thang M."/>
        </authorList>
    </citation>
    <scope>NUCLEOTIDE SEQUENCE</scope>
</reference>
<dbReference type="EMBL" id="CAMXCT030000785">
    <property type="protein sequence ID" value="CAL4770579.1"/>
    <property type="molecule type" value="Genomic_DNA"/>
</dbReference>
<feature type="region of interest" description="Disordered" evidence="1">
    <location>
        <begin position="219"/>
        <end position="266"/>
    </location>
</feature>
<evidence type="ECO:0000256" key="1">
    <source>
        <dbReference type="SAM" id="MobiDB-lite"/>
    </source>
</evidence>
<evidence type="ECO:0000313" key="5">
    <source>
        <dbReference type="Proteomes" id="UP001152797"/>
    </source>
</evidence>
<evidence type="ECO:0000313" key="3">
    <source>
        <dbReference type="EMBL" id="CAI3983267.1"/>
    </source>
</evidence>
<organism evidence="3">
    <name type="scientific">Cladocopium goreaui</name>
    <dbReference type="NCBI Taxonomy" id="2562237"/>
    <lineage>
        <taxon>Eukaryota</taxon>
        <taxon>Sar</taxon>
        <taxon>Alveolata</taxon>
        <taxon>Dinophyceae</taxon>
        <taxon>Suessiales</taxon>
        <taxon>Symbiodiniaceae</taxon>
        <taxon>Cladocopium</taxon>
    </lineage>
</organism>
<proteinExistence type="predicted"/>
<dbReference type="OrthoDB" id="439818at2759"/>
<dbReference type="AlphaFoldDB" id="A0A9P1C0M9"/>